<dbReference type="PROSITE" id="PS51257">
    <property type="entry name" value="PROKAR_LIPOPROTEIN"/>
    <property type="match status" value="1"/>
</dbReference>
<organism evidence="6 7">
    <name type="scientific">Paraflavitalea soli</name>
    <dbReference type="NCBI Taxonomy" id="2315862"/>
    <lineage>
        <taxon>Bacteria</taxon>
        <taxon>Pseudomonadati</taxon>
        <taxon>Bacteroidota</taxon>
        <taxon>Chitinophagia</taxon>
        <taxon>Chitinophagales</taxon>
        <taxon>Chitinophagaceae</taxon>
        <taxon>Paraflavitalea</taxon>
    </lineage>
</organism>
<dbReference type="OrthoDB" id="9806939at2"/>
<reference evidence="6 7" key="1">
    <citation type="submission" date="2018-09" db="EMBL/GenBank/DDBJ databases">
        <title>Genome sequencing of strain 6GH32-13.</title>
        <authorList>
            <person name="Weon H.-Y."/>
            <person name="Heo J."/>
            <person name="Kwon S.-W."/>
        </authorList>
    </citation>
    <scope>NUCLEOTIDE SEQUENCE [LARGE SCALE GENOMIC DNA]</scope>
    <source>
        <strain evidence="6 7">5GH32-13</strain>
    </source>
</reference>
<dbReference type="Gene3D" id="2.40.30.170">
    <property type="match status" value="1"/>
</dbReference>
<dbReference type="EMBL" id="CP032157">
    <property type="protein sequence ID" value="AXY76412.1"/>
    <property type="molecule type" value="Genomic_DNA"/>
</dbReference>
<dbReference type="Proteomes" id="UP000263900">
    <property type="component" value="Chromosome"/>
</dbReference>
<evidence type="ECO:0000259" key="4">
    <source>
        <dbReference type="Pfam" id="PF25893"/>
    </source>
</evidence>
<dbReference type="Gene3D" id="2.40.50.100">
    <property type="match status" value="1"/>
</dbReference>
<comment type="similarity">
    <text evidence="1">Belongs to the membrane fusion protein (MFP) (TC 8.A.1) family.</text>
</comment>
<dbReference type="InterPro" id="IPR006143">
    <property type="entry name" value="RND_pump_MFP"/>
</dbReference>
<dbReference type="RefSeq" id="WP_119052289.1">
    <property type="nucleotide sequence ID" value="NZ_CP032157.1"/>
</dbReference>
<dbReference type="InterPro" id="IPR058627">
    <property type="entry name" value="MdtA-like_C"/>
</dbReference>
<dbReference type="GO" id="GO:0015562">
    <property type="term" value="F:efflux transmembrane transporter activity"/>
    <property type="evidence" value="ECO:0007669"/>
    <property type="project" value="TreeGrafter"/>
</dbReference>
<dbReference type="PANTHER" id="PTHR30469">
    <property type="entry name" value="MULTIDRUG RESISTANCE PROTEIN MDTA"/>
    <property type="match status" value="1"/>
</dbReference>
<evidence type="ECO:0000259" key="5">
    <source>
        <dbReference type="Pfam" id="PF25967"/>
    </source>
</evidence>
<dbReference type="AlphaFoldDB" id="A0A3B7MPH5"/>
<dbReference type="Gene3D" id="2.40.420.20">
    <property type="match status" value="1"/>
</dbReference>
<accession>A0A3B7MPH5</accession>
<dbReference type="NCBIfam" id="TIGR01730">
    <property type="entry name" value="RND_mfp"/>
    <property type="match status" value="1"/>
</dbReference>
<feature type="signal peptide" evidence="3">
    <location>
        <begin position="1"/>
        <end position="23"/>
    </location>
</feature>
<proteinExistence type="inferred from homology"/>
<keyword evidence="7" id="KW-1185">Reference proteome</keyword>
<evidence type="ECO:0000256" key="2">
    <source>
        <dbReference type="SAM" id="Coils"/>
    </source>
</evidence>
<dbReference type="Pfam" id="PF25967">
    <property type="entry name" value="RND-MFP_C"/>
    <property type="match status" value="1"/>
</dbReference>
<protein>
    <submittedName>
        <fullName evidence="6">Efflux RND transporter periplasmic adaptor subunit</fullName>
    </submittedName>
</protein>
<feature type="domain" description="Multidrug resistance protein MdtA-like C-terminal permuted SH3" evidence="5">
    <location>
        <begin position="315"/>
        <end position="378"/>
    </location>
</feature>
<keyword evidence="3" id="KW-0732">Signal</keyword>
<dbReference type="InterPro" id="IPR058648">
    <property type="entry name" value="HH_CzcB-like"/>
</dbReference>
<feature type="domain" description="CzcB-like alpha-helical hairpin" evidence="4">
    <location>
        <begin position="138"/>
        <end position="191"/>
    </location>
</feature>
<evidence type="ECO:0000256" key="3">
    <source>
        <dbReference type="SAM" id="SignalP"/>
    </source>
</evidence>
<evidence type="ECO:0000313" key="6">
    <source>
        <dbReference type="EMBL" id="AXY76412.1"/>
    </source>
</evidence>
<feature type="coiled-coil region" evidence="2">
    <location>
        <begin position="26"/>
        <end position="56"/>
    </location>
</feature>
<dbReference type="Pfam" id="PF25893">
    <property type="entry name" value="HH_CzcB"/>
    <property type="match status" value="1"/>
</dbReference>
<dbReference type="Gene3D" id="1.10.287.470">
    <property type="entry name" value="Helix hairpin bin"/>
    <property type="match status" value="1"/>
</dbReference>
<dbReference type="SUPFAM" id="SSF111369">
    <property type="entry name" value="HlyD-like secretion proteins"/>
    <property type="match status" value="1"/>
</dbReference>
<dbReference type="KEGG" id="pseg:D3H65_21500"/>
<evidence type="ECO:0000256" key="1">
    <source>
        <dbReference type="ARBA" id="ARBA00009477"/>
    </source>
</evidence>
<sequence length="391" mass="42927">MKTMYRLSALALVLVLAACGASSGDNKNLAEKKKELEGLKKEQKELNVKIDSLEALISRLDTSAVKEEKTKLVTLSPLKPGNFVHYIDLKGSIDAQNIAYVTPRGAGGQVKAIYVKQGDNVRKGQLVMKLDDPLTQQQIEQQRIALNLAQTTYERRKNLWDQKIGTEIELLNAKANVESIQKQIALLTEQQDLSNVFAEISGVADQVNIKVGEFFSVQSATDPNRPAIRIVNTNDLKIVTQVPENYLGRVGVGSNLLVTLPELANDTIRARVGVAGKVIDPNTRSFYVEAKIPAGKQLRPNQLAMVRIQDYASPNAMTIPVATIQSDEKGKFVMVGVQENNKLVARKKAIVIGEAYGDKLEVKSGLQPGDQLITEGFQGLYDGQYLTTEVK</sequence>
<name>A0A3B7MPH5_9BACT</name>
<feature type="chain" id="PRO_5017664297" evidence="3">
    <location>
        <begin position="24"/>
        <end position="391"/>
    </location>
</feature>
<dbReference type="PANTHER" id="PTHR30469:SF15">
    <property type="entry name" value="HLYD FAMILY OF SECRETION PROTEINS"/>
    <property type="match status" value="1"/>
</dbReference>
<keyword evidence="2" id="KW-0175">Coiled coil</keyword>
<gene>
    <name evidence="6" type="ORF">D3H65_21500</name>
</gene>
<dbReference type="GO" id="GO:1990281">
    <property type="term" value="C:efflux pump complex"/>
    <property type="evidence" value="ECO:0007669"/>
    <property type="project" value="TreeGrafter"/>
</dbReference>
<evidence type="ECO:0000313" key="7">
    <source>
        <dbReference type="Proteomes" id="UP000263900"/>
    </source>
</evidence>